<gene>
    <name evidence="1" type="ORF">WN51_02545</name>
</gene>
<sequence>MTKKRTRSRLQGCNFDLRDRGGSDTLLDFRLKYNTFLTEPNVVWLSLIRNSSDSTFISPTRYLSRYKLSLPNYLINYQITELSRQKKSAFETIVSGIIAFTGENGTPCTYALVQFAKLRCFAEPYIKTRPSRYLQYKRRKLESNESAGKETAPLKINDMVTVVRDTEIFSIISLFRVFVEEGILVADDMFRKVLPSSVPERSTPVMDGSCSSLQILCNTTV</sequence>
<organism evidence="1 2">
    <name type="scientific">Melipona quadrifasciata</name>
    <dbReference type="NCBI Taxonomy" id="166423"/>
    <lineage>
        <taxon>Eukaryota</taxon>
        <taxon>Metazoa</taxon>
        <taxon>Ecdysozoa</taxon>
        <taxon>Arthropoda</taxon>
        <taxon>Hexapoda</taxon>
        <taxon>Insecta</taxon>
        <taxon>Pterygota</taxon>
        <taxon>Neoptera</taxon>
        <taxon>Endopterygota</taxon>
        <taxon>Hymenoptera</taxon>
        <taxon>Apocrita</taxon>
        <taxon>Aculeata</taxon>
        <taxon>Apoidea</taxon>
        <taxon>Anthophila</taxon>
        <taxon>Apidae</taxon>
        <taxon>Melipona</taxon>
    </lineage>
</organism>
<keyword evidence="2" id="KW-1185">Reference proteome</keyword>
<dbReference type="Proteomes" id="UP000053105">
    <property type="component" value="Unassembled WGS sequence"/>
</dbReference>
<reference evidence="1 2" key="1">
    <citation type="submission" date="2015-07" db="EMBL/GenBank/DDBJ databases">
        <title>The genome of Melipona quadrifasciata.</title>
        <authorList>
            <person name="Pan H."/>
            <person name="Kapheim K."/>
        </authorList>
    </citation>
    <scope>NUCLEOTIDE SEQUENCE [LARGE SCALE GENOMIC DNA]</scope>
    <source>
        <strain evidence="1">0111107301</strain>
        <tissue evidence="1">Whole body</tissue>
    </source>
</reference>
<proteinExistence type="predicted"/>
<dbReference type="EMBL" id="KQ435859">
    <property type="protein sequence ID" value="KOX70489.1"/>
    <property type="molecule type" value="Genomic_DNA"/>
</dbReference>
<accession>A0A0M8ZVP3</accession>
<name>A0A0M8ZVP3_9HYME</name>
<dbReference type="AlphaFoldDB" id="A0A0M8ZVP3"/>
<evidence type="ECO:0000313" key="1">
    <source>
        <dbReference type="EMBL" id="KOX70489.1"/>
    </source>
</evidence>
<evidence type="ECO:0000313" key="2">
    <source>
        <dbReference type="Proteomes" id="UP000053105"/>
    </source>
</evidence>
<protein>
    <submittedName>
        <fullName evidence="1">Uncharacterized protein</fullName>
    </submittedName>
</protein>